<evidence type="ECO:0000313" key="4">
    <source>
        <dbReference type="Proteomes" id="UP000078148"/>
    </source>
</evidence>
<keyword evidence="3" id="KW-0614">Plasmid</keyword>
<dbReference type="Proteomes" id="UP000078148">
    <property type="component" value="Plasmid unnamed1"/>
</dbReference>
<keyword evidence="2" id="KW-0472">Membrane</keyword>
<dbReference type="InterPro" id="IPR027417">
    <property type="entry name" value="P-loop_NTPase"/>
</dbReference>
<protein>
    <submittedName>
        <fullName evidence="3">Uncharacterized protein</fullName>
    </submittedName>
</protein>
<keyword evidence="2" id="KW-1133">Transmembrane helix</keyword>
<organism evidence="3 4">
    <name type="scientific">Paenibacillus bovis</name>
    <dbReference type="NCBI Taxonomy" id="1616788"/>
    <lineage>
        <taxon>Bacteria</taxon>
        <taxon>Bacillati</taxon>
        <taxon>Bacillota</taxon>
        <taxon>Bacilli</taxon>
        <taxon>Bacillales</taxon>
        <taxon>Paenibacillaceae</taxon>
        <taxon>Paenibacillus</taxon>
    </lineage>
</organism>
<feature type="region of interest" description="Disordered" evidence="1">
    <location>
        <begin position="412"/>
        <end position="437"/>
    </location>
</feature>
<dbReference type="SUPFAM" id="SSF52540">
    <property type="entry name" value="P-loop containing nucleoside triphosphate hydrolases"/>
    <property type="match status" value="1"/>
</dbReference>
<keyword evidence="4" id="KW-1185">Reference proteome</keyword>
<proteinExistence type="predicted"/>
<dbReference type="RefSeq" id="WP_087071430.1">
    <property type="nucleotide sequence ID" value="NZ_CP021170.1"/>
</dbReference>
<sequence length="681" mass="79089">MKDNESSQDIMQVDIMGDIREDVKVLGLGLVDVLWILVTTVVIGFIIFSLPIGIIEKMIYTAAIAIGTLIFRWMEIGYRLKRFKHDVYGPEDGEGDELAALLGVEEDGSFYRSGNDIQMVLNVQVPPWMHEKRSKQIRRIAAFEQFQRACLIEGFEVDIMAEQIPDYQHAIWNDHRERTYATEGIRQLSLNRIQRQELQARQGYARRSVYTFMLRIPEFRIKGRQRDDEPEGVSKAELHRHRMIAELMEKQKRVVSSLEMTGHRVEQVAGFVVPEILGRTWAKFSWSEWKAKQGGWAEPEVAELEEEEEELAITYENLAYQTFPESEEEPVSNQKEVTELEEDSYEELVAIATGEEIPDSDDPKPETEKLKKGVSFIHLWSILMQYLRRFLTKAKEEVAAVQQRIRQAQKVRVSKKQQRNEQQAMESTSSEPQEYTSIDSEEEEVILDYIQSSELEGVFWLTSPVSGGQSFLAANIAAARALQGQPVTLIDLSVDRGTVTLINPRLDADAPVSIKFEHWISEQIKLRDQRLLRVITPRVELLSYPTTAEIIELIEQQREYGLVLIDLPWHFPDAEQIRSRYPGAGIIDSNYHHWLRWEEEVTHWEHDLWLNQVDAEMEVHFQKLIAEQYKRPASAVFPLFQLASKYVYMGRPLAVSGRFRSYFMFQKFLREEEIKDEQDTA</sequence>
<dbReference type="Gene3D" id="3.40.50.300">
    <property type="entry name" value="P-loop containing nucleotide triphosphate hydrolases"/>
    <property type="match status" value="1"/>
</dbReference>
<dbReference type="AlphaFoldDB" id="A0A1X9T465"/>
<evidence type="ECO:0000313" key="3">
    <source>
        <dbReference type="EMBL" id="ARR10728.1"/>
    </source>
</evidence>
<dbReference type="OrthoDB" id="2509986at2"/>
<name>A0A1X9T465_9BACL</name>
<evidence type="ECO:0000256" key="2">
    <source>
        <dbReference type="SAM" id="Phobius"/>
    </source>
</evidence>
<accession>A0A1X9T465</accession>
<gene>
    <name evidence="3" type="ORF">AR543_p0120</name>
</gene>
<feature type="transmembrane region" description="Helical" evidence="2">
    <location>
        <begin position="25"/>
        <end position="52"/>
    </location>
</feature>
<feature type="transmembrane region" description="Helical" evidence="2">
    <location>
        <begin position="58"/>
        <end position="74"/>
    </location>
</feature>
<geneLocation type="plasmid" evidence="3 4">
    <name>unnamed1</name>
</geneLocation>
<evidence type="ECO:0000256" key="1">
    <source>
        <dbReference type="SAM" id="MobiDB-lite"/>
    </source>
</evidence>
<dbReference type="KEGG" id="pbv:AR543_p0120"/>
<dbReference type="EMBL" id="CP021170">
    <property type="protein sequence ID" value="ARR10728.1"/>
    <property type="molecule type" value="Genomic_DNA"/>
</dbReference>
<reference evidence="3 4" key="1">
    <citation type="journal article" date="2016" name="Int. J. Syst. Evol. Microbiol.">
        <title>Paenibacillus damxungensis sp. nov., isolated from raw yak (Bos grunniens) milk.</title>
        <authorList>
            <person name="Wu Z."/>
            <person name="Gao C."/>
            <person name="Han J."/>
            <person name="Liu Z."/>
        </authorList>
    </citation>
    <scope>NUCLEOTIDE SEQUENCE [LARGE SCALE GENOMIC DNA]</scope>
    <source>
        <strain evidence="3 4">BD3526</strain>
        <plasmid evidence="3 4">unnamed1</plasmid>
    </source>
</reference>
<feature type="compositionally biased region" description="Polar residues" evidence="1">
    <location>
        <begin position="420"/>
        <end position="437"/>
    </location>
</feature>
<keyword evidence="2" id="KW-0812">Transmembrane</keyword>